<dbReference type="AlphaFoldDB" id="A0A2W4X9Y7"/>
<sequence>MGVAALSLADAAIALSPAEPYGQSESEQSESSLLVSQAIAEPASPLTPPPLPSPAPQPFSPVLSGITDLSRGSAPIVGVGQMRPLNVEPLLNDDVDWLESVALPLYVSPEGEHWGWLYQGWLIINGQEPLAMGRDAGFGMVRPYDTLRTFPVLEIRPDGWARVQYTPGGSAWVHTSLLNLGQIPLTIETWADRLETQKVVYFLDSKATQALRSQPEATNNILSLVATDSLIEPLAFDGDWMQVRVTRPTTASCQPLTGATVTEGWMRWRGNDQQSLIWSRPSPRCAQTR</sequence>
<gene>
    <name evidence="2" type="ORF">DCF15_12865</name>
</gene>
<evidence type="ECO:0000313" key="3">
    <source>
        <dbReference type="Proteomes" id="UP000249794"/>
    </source>
</evidence>
<comment type="caution">
    <text evidence="2">The sequence shown here is derived from an EMBL/GenBank/DDBJ whole genome shotgun (WGS) entry which is preliminary data.</text>
</comment>
<name>A0A2W4X9Y7_9CYAN</name>
<feature type="compositionally biased region" description="Low complexity" evidence="1">
    <location>
        <begin position="19"/>
        <end position="44"/>
    </location>
</feature>
<dbReference type="EMBL" id="QBMP01000132">
    <property type="protein sequence ID" value="PZO53272.1"/>
    <property type="molecule type" value="Genomic_DNA"/>
</dbReference>
<proteinExistence type="predicted"/>
<accession>A0A2W4X9Y7</accession>
<reference evidence="3" key="1">
    <citation type="submission" date="2018-04" db="EMBL/GenBank/DDBJ databases">
        <authorList>
            <person name="Cornet L."/>
        </authorList>
    </citation>
    <scope>NUCLEOTIDE SEQUENCE [LARGE SCALE GENOMIC DNA]</scope>
</reference>
<dbReference type="Proteomes" id="UP000249794">
    <property type="component" value="Unassembled WGS sequence"/>
</dbReference>
<evidence type="ECO:0000256" key="1">
    <source>
        <dbReference type="SAM" id="MobiDB-lite"/>
    </source>
</evidence>
<evidence type="ECO:0000313" key="2">
    <source>
        <dbReference type="EMBL" id="PZO53272.1"/>
    </source>
</evidence>
<organism evidence="2 3">
    <name type="scientific">Phormidesmis priestleyi</name>
    <dbReference type="NCBI Taxonomy" id="268141"/>
    <lineage>
        <taxon>Bacteria</taxon>
        <taxon>Bacillati</taxon>
        <taxon>Cyanobacteriota</taxon>
        <taxon>Cyanophyceae</taxon>
        <taxon>Leptolyngbyales</taxon>
        <taxon>Leptolyngbyaceae</taxon>
        <taxon>Phormidesmis</taxon>
    </lineage>
</organism>
<reference evidence="2 3" key="2">
    <citation type="submission" date="2018-06" db="EMBL/GenBank/DDBJ databases">
        <title>Metagenomic assembly of (sub)arctic Cyanobacteria and their associated microbiome from non-axenic cultures.</title>
        <authorList>
            <person name="Baurain D."/>
        </authorList>
    </citation>
    <scope>NUCLEOTIDE SEQUENCE [LARGE SCALE GENOMIC DNA]</scope>
    <source>
        <strain evidence="2">ULC027bin1</strain>
    </source>
</reference>
<protein>
    <submittedName>
        <fullName evidence="2">Uncharacterized protein</fullName>
    </submittedName>
</protein>
<feature type="region of interest" description="Disordered" evidence="1">
    <location>
        <begin position="19"/>
        <end position="64"/>
    </location>
</feature>
<feature type="compositionally biased region" description="Pro residues" evidence="1">
    <location>
        <begin position="45"/>
        <end position="59"/>
    </location>
</feature>